<dbReference type="InterPro" id="IPR023214">
    <property type="entry name" value="HAD_sf"/>
</dbReference>
<reference evidence="1" key="1">
    <citation type="submission" date="2020-04" db="EMBL/GenBank/DDBJ databases">
        <authorList>
            <person name="Chiriac C."/>
            <person name="Salcher M."/>
            <person name="Ghai R."/>
            <person name="Kavagutti S V."/>
        </authorList>
    </citation>
    <scope>NUCLEOTIDE SEQUENCE</scope>
</reference>
<dbReference type="SUPFAM" id="SSF56784">
    <property type="entry name" value="HAD-like"/>
    <property type="match status" value="1"/>
</dbReference>
<dbReference type="InterPro" id="IPR036412">
    <property type="entry name" value="HAD-like_sf"/>
</dbReference>
<dbReference type="Gene3D" id="3.40.50.1000">
    <property type="entry name" value="HAD superfamily/HAD-like"/>
    <property type="match status" value="1"/>
</dbReference>
<name>A0A6J5N6K8_9CAUD</name>
<organism evidence="1">
    <name type="scientific">uncultured Caudovirales phage</name>
    <dbReference type="NCBI Taxonomy" id="2100421"/>
    <lineage>
        <taxon>Viruses</taxon>
        <taxon>Duplodnaviria</taxon>
        <taxon>Heunggongvirae</taxon>
        <taxon>Uroviricota</taxon>
        <taxon>Caudoviricetes</taxon>
        <taxon>Peduoviridae</taxon>
        <taxon>Maltschvirus</taxon>
        <taxon>Maltschvirus maltsch</taxon>
    </lineage>
</organism>
<accession>A0A6J5N6K8</accession>
<evidence type="ECO:0008006" key="2">
    <source>
        <dbReference type="Google" id="ProtNLM"/>
    </source>
</evidence>
<proteinExistence type="predicted"/>
<gene>
    <name evidence="1" type="ORF">UFOVP648_16</name>
</gene>
<dbReference type="EMBL" id="LR796618">
    <property type="protein sequence ID" value="CAB4154573.1"/>
    <property type="molecule type" value="Genomic_DNA"/>
</dbReference>
<evidence type="ECO:0000313" key="1">
    <source>
        <dbReference type="EMBL" id="CAB4154573.1"/>
    </source>
</evidence>
<sequence>MKEIFESYSDYPEAVRNNAKRGIELNAKVNNNCATQVGKVRAQQLANGENISIETIKRMYSYLSRAETYYNPDDTEACGTISYLLWGGLAAKRWSESKLKELNLFNNMKEKLLMIFDKVEMRRISFDFDGTLSRASVRNIAKNMINHGDIIYIISARLSKQNMLDVAKQLGIPASRVFATGSNVNKIAKVKSLRIDTHYDNNANVIKALTDINLKGRLVK</sequence>
<protein>
    <recommendedName>
        <fullName evidence="2">HAD-like domain containing protein</fullName>
    </recommendedName>
</protein>